<feature type="region of interest" description="Disordered" evidence="1">
    <location>
        <begin position="848"/>
        <end position="868"/>
    </location>
</feature>
<feature type="region of interest" description="Disordered" evidence="1">
    <location>
        <begin position="20"/>
        <end position="73"/>
    </location>
</feature>
<feature type="region of interest" description="Disordered" evidence="1">
    <location>
        <begin position="545"/>
        <end position="704"/>
    </location>
</feature>
<feature type="region of interest" description="Disordered" evidence="1">
    <location>
        <begin position="155"/>
        <end position="175"/>
    </location>
</feature>
<feature type="compositionally biased region" description="Basic and acidic residues" evidence="1">
    <location>
        <begin position="652"/>
        <end position="664"/>
    </location>
</feature>
<feature type="region of interest" description="Disordered" evidence="1">
    <location>
        <begin position="443"/>
        <end position="481"/>
    </location>
</feature>
<feature type="compositionally biased region" description="Basic and acidic residues" evidence="1">
    <location>
        <begin position="613"/>
        <end position="628"/>
    </location>
</feature>
<feature type="compositionally biased region" description="Polar residues" evidence="1">
    <location>
        <begin position="894"/>
        <end position="907"/>
    </location>
</feature>
<dbReference type="EMBL" id="ML978122">
    <property type="protein sequence ID" value="KAF2103178.1"/>
    <property type="molecule type" value="Genomic_DNA"/>
</dbReference>
<feature type="compositionally biased region" description="Low complexity" evidence="1">
    <location>
        <begin position="448"/>
        <end position="461"/>
    </location>
</feature>
<feature type="region of interest" description="Disordered" evidence="1">
    <location>
        <begin position="305"/>
        <end position="390"/>
    </location>
</feature>
<dbReference type="OrthoDB" id="435520at2759"/>
<feature type="compositionally biased region" description="Basic and acidic residues" evidence="1">
    <location>
        <begin position="1116"/>
        <end position="1128"/>
    </location>
</feature>
<dbReference type="Proteomes" id="UP000799772">
    <property type="component" value="Unassembled WGS sequence"/>
</dbReference>
<accession>A0A9P4IPT2</accession>
<feature type="compositionally biased region" description="Pro residues" evidence="1">
    <location>
        <begin position="680"/>
        <end position="691"/>
    </location>
</feature>
<feature type="compositionally biased region" description="Basic residues" evidence="1">
    <location>
        <begin position="273"/>
        <end position="285"/>
    </location>
</feature>
<comment type="caution">
    <text evidence="3">The sequence shown here is derived from an EMBL/GenBank/DDBJ whole genome shotgun (WGS) entry which is preliminary data.</text>
</comment>
<name>A0A9P4IPT2_9PEZI</name>
<evidence type="ECO:0000313" key="4">
    <source>
        <dbReference type="Proteomes" id="UP000799772"/>
    </source>
</evidence>
<feature type="region of interest" description="Disordered" evidence="1">
    <location>
        <begin position="894"/>
        <end position="939"/>
    </location>
</feature>
<feature type="region of interest" description="Disordered" evidence="1">
    <location>
        <begin position="213"/>
        <end position="248"/>
    </location>
</feature>
<dbReference type="AlphaFoldDB" id="A0A9P4IPT2"/>
<dbReference type="SUPFAM" id="SSF53474">
    <property type="entry name" value="alpha/beta-Hydrolases"/>
    <property type="match status" value="1"/>
</dbReference>
<proteinExistence type="predicted"/>
<organism evidence="3 4">
    <name type="scientific">Rhizodiscina lignyota</name>
    <dbReference type="NCBI Taxonomy" id="1504668"/>
    <lineage>
        <taxon>Eukaryota</taxon>
        <taxon>Fungi</taxon>
        <taxon>Dikarya</taxon>
        <taxon>Ascomycota</taxon>
        <taxon>Pezizomycotina</taxon>
        <taxon>Dothideomycetes</taxon>
        <taxon>Pleosporomycetidae</taxon>
        <taxon>Aulographales</taxon>
        <taxon>Rhizodiscinaceae</taxon>
        <taxon>Rhizodiscina</taxon>
    </lineage>
</organism>
<evidence type="ECO:0000259" key="2">
    <source>
        <dbReference type="Pfam" id="PF00561"/>
    </source>
</evidence>
<feature type="region of interest" description="Disordered" evidence="1">
    <location>
        <begin position="184"/>
        <end position="203"/>
    </location>
</feature>
<dbReference type="InterPro" id="IPR029058">
    <property type="entry name" value="AB_hydrolase_fold"/>
</dbReference>
<evidence type="ECO:0000256" key="1">
    <source>
        <dbReference type="SAM" id="MobiDB-lite"/>
    </source>
</evidence>
<feature type="region of interest" description="Disordered" evidence="1">
    <location>
        <begin position="1104"/>
        <end position="1128"/>
    </location>
</feature>
<gene>
    <name evidence="3" type="ORF">NA57DRAFT_72158</name>
</gene>
<feature type="compositionally biased region" description="Polar residues" evidence="1">
    <location>
        <begin position="184"/>
        <end position="193"/>
    </location>
</feature>
<reference evidence="3" key="1">
    <citation type="journal article" date="2020" name="Stud. Mycol.">
        <title>101 Dothideomycetes genomes: a test case for predicting lifestyles and emergence of pathogens.</title>
        <authorList>
            <person name="Haridas S."/>
            <person name="Albert R."/>
            <person name="Binder M."/>
            <person name="Bloem J."/>
            <person name="Labutti K."/>
            <person name="Salamov A."/>
            <person name="Andreopoulos B."/>
            <person name="Baker S."/>
            <person name="Barry K."/>
            <person name="Bills G."/>
            <person name="Bluhm B."/>
            <person name="Cannon C."/>
            <person name="Castanera R."/>
            <person name="Culley D."/>
            <person name="Daum C."/>
            <person name="Ezra D."/>
            <person name="Gonzalez J."/>
            <person name="Henrissat B."/>
            <person name="Kuo A."/>
            <person name="Liang C."/>
            <person name="Lipzen A."/>
            <person name="Lutzoni F."/>
            <person name="Magnuson J."/>
            <person name="Mondo S."/>
            <person name="Nolan M."/>
            <person name="Ohm R."/>
            <person name="Pangilinan J."/>
            <person name="Park H.-J."/>
            <person name="Ramirez L."/>
            <person name="Alfaro M."/>
            <person name="Sun H."/>
            <person name="Tritt A."/>
            <person name="Yoshinaga Y."/>
            <person name="Zwiers L.-H."/>
            <person name="Turgeon B."/>
            <person name="Goodwin S."/>
            <person name="Spatafora J."/>
            <person name="Crous P."/>
            <person name="Grigoriev I."/>
        </authorList>
    </citation>
    <scope>NUCLEOTIDE SEQUENCE</scope>
    <source>
        <strain evidence="3">CBS 133067</strain>
    </source>
</reference>
<dbReference type="PANTHER" id="PTHR43433:SF10">
    <property type="entry name" value="AB HYDROLASE-1 DOMAIN-CONTAINING PROTEIN"/>
    <property type="match status" value="1"/>
</dbReference>
<evidence type="ECO:0000313" key="3">
    <source>
        <dbReference type="EMBL" id="KAF2103178.1"/>
    </source>
</evidence>
<dbReference type="PANTHER" id="PTHR43433">
    <property type="entry name" value="HYDROLASE, ALPHA/BETA FOLD FAMILY PROTEIN"/>
    <property type="match status" value="1"/>
</dbReference>
<dbReference type="Gene3D" id="3.40.50.1820">
    <property type="entry name" value="alpha/beta hydrolase"/>
    <property type="match status" value="1"/>
</dbReference>
<feature type="compositionally biased region" description="Polar residues" evidence="1">
    <location>
        <begin position="333"/>
        <end position="342"/>
    </location>
</feature>
<dbReference type="Pfam" id="PF00561">
    <property type="entry name" value="Abhydrolase_1"/>
    <property type="match status" value="1"/>
</dbReference>
<feature type="domain" description="AB hydrolase-1" evidence="2">
    <location>
        <begin position="741"/>
        <end position="858"/>
    </location>
</feature>
<protein>
    <submittedName>
        <fullName evidence="3">Alpha/beta-hydrolase</fullName>
    </submittedName>
</protein>
<keyword evidence="4" id="KW-1185">Reference proteome</keyword>
<feature type="region of interest" description="Disordered" evidence="1">
    <location>
        <begin position="263"/>
        <end position="291"/>
    </location>
</feature>
<feature type="compositionally biased region" description="Polar residues" evidence="1">
    <location>
        <begin position="359"/>
        <end position="370"/>
    </location>
</feature>
<sequence>MPRIWLDATVDLDDFDLVPTPQWRPPVPSIPEEQNYPPQTPVVPLRRRRRSMPPPVTRHEGARKKKSARQKNAPDVISTLVDSLATISSPADDHFDAIPSINGIGLQPPHQGGHTLRRVRSTEDRLRSSDLHSRFGQISGGSIDDAAIPPVIKTAPPPSGFSPITAPKIPKESPARTHFFKTGSKTSLNSQRSGEIGSTMGNPSLDSIVMGQSERNDDDVAEPPTIPTGGGRRERHRSLFTPSQERMRELYADQKRATVSLGEDAMNLLNIPRSRHRSTSPKKSRHAFDPPLEELEFEARMSEAFGGTKASGKRPVRKPVISTTAASPDVPKRQSSLLHTDGSSFASSSKSRRRSNRSEVTSNRSTSNQSEQRRHSKREPSTTSEPVVEPILEPAAVELVVEEPVIEEPVMEEAFKLEDVEDIDTEVVKRIKELKARKELREKEALERLQPPDSSRPIRSPSTRHGRSASDPSSPFPNEDSKMLLAHKPSILAKRASTNDIAERRGLAVDGQADTRPITPLTPLEATSLPINYNYVLQTLERATLEQRAERPTTSRASSKAPSGKIRPKSLGVGARSEAARQRAVSAIEKEKDSMSLRAQSPPRRASIGVRANSEEQPVRYRPPEESQNRFTLDPVPAPTRTSSKKKVKRWSHPDLPLRAELEGPPKLSRRVRDSEPLAVRPPEPPTPVPEEPVRPSTSDSIDDDIKSFIHAPRLTQKIRHPETGRTIAFSEVGDPKGHVVFCCVGMGLTRYVTAFYDELAATLKLRLITPDRPGVGESQTDTGGGNPLNWPDDVMAICSALHIPKFSILAHSAGAIYALATALRIPQHIRGKVHLLAPWIPPSQMTSIGLPQGAAGKAEQPPGMGQLPKSQRLLRVLPTPFLKVANSGFMTATSASLSPKTAGTPTKSKRSKTWKADSPSGGGLAHSRHPSSTLRPGIQHTRRESIMLMDQNVMPSGSALSLGSSHGKRDDDPRLLAAMTLAEQERRREYDARLTLSIWSLATTNANPAVDLLVCLERTQPIGFRYVDINKQVVIHHGSRDTRVPVDNVKWLGRTMRRCEVRILEGEGHGLMASAGVMGSVLTEMAREWEEWDRAVKERKVEKKERVQVNGHGNHRVDSSRDGYRVR</sequence>
<dbReference type="InterPro" id="IPR050471">
    <property type="entry name" value="AB_hydrolase"/>
</dbReference>
<dbReference type="InterPro" id="IPR000073">
    <property type="entry name" value="AB_hydrolase_1"/>
</dbReference>